<evidence type="ECO:0000313" key="3">
    <source>
        <dbReference type="Proteomes" id="UP000005580"/>
    </source>
</evidence>
<dbReference type="AlphaFoldDB" id="E7RPM4"/>
<keyword evidence="1" id="KW-0472">Membrane</keyword>
<name>E7RPM4_9BACT</name>
<feature type="transmembrane region" description="Helical" evidence="1">
    <location>
        <begin position="47"/>
        <end position="64"/>
    </location>
</feature>
<comment type="caution">
    <text evidence="2">The sequence shown here is derived from an EMBL/GenBank/DDBJ whole genome shotgun (WGS) entry which is preliminary data.</text>
</comment>
<feature type="transmembrane region" description="Helical" evidence="1">
    <location>
        <begin position="148"/>
        <end position="168"/>
    </location>
</feature>
<dbReference type="Proteomes" id="UP000005580">
    <property type="component" value="Unassembled WGS sequence"/>
</dbReference>
<evidence type="ECO:0000256" key="1">
    <source>
        <dbReference type="SAM" id="Phobius"/>
    </source>
</evidence>
<evidence type="ECO:0000313" key="2">
    <source>
        <dbReference type="EMBL" id="EFZ37067.1"/>
    </source>
</evidence>
<protein>
    <submittedName>
        <fullName evidence="2">Uncharacterized protein</fullName>
    </submittedName>
</protein>
<organism evidence="2 3">
    <name type="scientific">Hoylesella oralis ATCC 33269</name>
    <dbReference type="NCBI Taxonomy" id="873533"/>
    <lineage>
        <taxon>Bacteria</taxon>
        <taxon>Pseudomonadati</taxon>
        <taxon>Bacteroidota</taxon>
        <taxon>Bacteroidia</taxon>
        <taxon>Bacteroidales</taxon>
        <taxon>Prevotellaceae</taxon>
        <taxon>Hoylesella</taxon>
    </lineage>
</organism>
<keyword evidence="3" id="KW-1185">Reference proteome</keyword>
<reference evidence="2" key="1">
    <citation type="submission" date="2011-01" db="EMBL/GenBank/DDBJ databases">
        <authorList>
            <person name="Muzny D."/>
            <person name="Qin X."/>
            <person name="Buhay C."/>
            <person name="Dugan-Rocha S."/>
            <person name="Ding Y."/>
            <person name="Chen G."/>
            <person name="Hawes A."/>
            <person name="Holder M."/>
            <person name="Jhangiani S."/>
            <person name="Johnson A."/>
            <person name="Khan Z."/>
            <person name="Li Z."/>
            <person name="Liu W."/>
            <person name="Liu X."/>
            <person name="Perez L."/>
            <person name="Shen H."/>
            <person name="Wang Q."/>
            <person name="Watt J."/>
            <person name="Xi L."/>
            <person name="Xin Y."/>
            <person name="Zhou J."/>
            <person name="Deng J."/>
            <person name="Jiang H."/>
            <person name="Liu Y."/>
            <person name="Qu J."/>
            <person name="Song X.-Z."/>
            <person name="Zhang L."/>
            <person name="Villasana D."/>
            <person name="Johnson A."/>
            <person name="Liu J."/>
            <person name="Liyanage D."/>
            <person name="Lorensuhewa L."/>
            <person name="Robinson T."/>
            <person name="Song A."/>
            <person name="Song B.-B."/>
            <person name="Dinh H."/>
            <person name="Thornton R."/>
            <person name="Coyle M."/>
            <person name="Francisco L."/>
            <person name="Jackson L."/>
            <person name="Javaid M."/>
            <person name="Korchina V."/>
            <person name="Kovar C."/>
            <person name="Mata R."/>
            <person name="Mathew T."/>
            <person name="Ngo R."/>
            <person name="Nguyen L."/>
            <person name="Nguyen N."/>
            <person name="Okwuonu G."/>
            <person name="Ongeri F."/>
            <person name="Pham C."/>
            <person name="Simmons D."/>
            <person name="Wilczek-Boney K."/>
            <person name="Hale W."/>
            <person name="Jakkamsetti A."/>
            <person name="Pham P."/>
            <person name="Ruth R."/>
            <person name="San Lucas F."/>
            <person name="Warren J."/>
            <person name="Zhang J."/>
            <person name="Zhao Z."/>
            <person name="Zhou C."/>
            <person name="Zhu D."/>
            <person name="Lee S."/>
            <person name="Bess C."/>
            <person name="Blankenburg K."/>
            <person name="Forbes L."/>
            <person name="Fu Q."/>
            <person name="Gubbala S."/>
            <person name="Hirani K."/>
            <person name="Jayaseelan J.C."/>
            <person name="Lara F."/>
            <person name="Munidasa M."/>
            <person name="Palculict T."/>
            <person name="Patil S."/>
            <person name="Pu L.-L."/>
            <person name="Saada N."/>
            <person name="Tang L."/>
            <person name="Weissenberger G."/>
            <person name="Zhu Y."/>
            <person name="Hemphill L."/>
            <person name="Shang Y."/>
            <person name="Youmans B."/>
            <person name="Ayvaz T."/>
            <person name="Ross M."/>
            <person name="Santibanez J."/>
            <person name="Aqrawi P."/>
            <person name="Gross S."/>
            <person name="Joshi V."/>
            <person name="Fowler G."/>
            <person name="Nazareth L."/>
            <person name="Reid J."/>
            <person name="Worley K."/>
            <person name="Petrosino J."/>
            <person name="Highlander S."/>
            <person name="Gibbs R."/>
        </authorList>
    </citation>
    <scope>NUCLEOTIDE SEQUENCE [LARGE SCALE GENOMIC DNA]</scope>
    <source>
        <strain evidence="2">ATCC 33269</strain>
    </source>
</reference>
<dbReference type="STRING" id="28134.SAMN05444288_0037"/>
<accession>E7RPM4</accession>
<sequence>MMENELETMRRQMTLLKEKLDRQTIVTDKTLRETVCGVLSNDARHSVVWTFVAVFTTPFVVLMLRSAGFSAGLTVAFVAVIVLGIADGYCFRRSLHAAQEGTLLEVGRRMALIRKRNMQLLPLRIVLRVGWIVWLFTECLPRVTEFGALGTGVICCLLGVGMGVYMTLRWQRGYRRLQLQIDEFLEAEE</sequence>
<feature type="transmembrane region" description="Helical" evidence="1">
    <location>
        <begin position="118"/>
        <end position="136"/>
    </location>
</feature>
<dbReference type="RefSeq" id="WP_004368374.1">
    <property type="nucleotide sequence ID" value="NZ_GL833118.1"/>
</dbReference>
<dbReference type="HOGENOM" id="CLU_1433316_0_0_10"/>
<dbReference type="EMBL" id="AEPE02000004">
    <property type="protein sequence ID" value="EFZ37067.1"/>
    <property type="molecule type" value="Genomic_DNA"/>
</dbReference>
<feature type="transmembrane region" description="Helical" evidence="1">
    <location>
        <begin position="70"/>
        <end position="91"/>
    </location>
</feature>
<keyword evidence="1" id="KW-1133">Transmembrane helix</keyword>
<proteinExistence type="predicted"/>
<gene>
    <name evidence="2" type="ORF">HMPREF0663_11125</name>
</gene>
<keyword evidence="1" id="KW-0812">Transmembrane</keyword>